<dbReference type="Proteomes" id="UP001500503">
    <property type="component" value="Unassembled WGS sequence"/>
</dbReference>
<name>A0ABP8R4E2_9ACTN</name>
<accession>A0ABP8R4E2</accession>
<keyword evidence="2" id="KW-1185">Reference proteome</keyword>
<proteinExistence type="predicted"/>
<comment type="caution">
    <text evidence="1">The sequence shown here is derived from an EMBL/GenBank/DDBJ whole genome shotgun (WGS) entry which is preliminary data.</text>
</comment>
<dbReference type="Gene3D" id="2.30.110.10">
    <property type="entry name" value="Electron Transport, Fmn-binding Protein, Chain A"/>
    <property type="match status" value="1"/>
</dbReference>
<dbReference type="Pfam" id="PF04075">
    <property type="entry name" value="F420H2_quin_red"/>
    <property type="match status" value="1"/>
</dbReference>
<protein>
    <submittedName>
        <fullName evidence="1">Nitroreductase family deazaflavin-dependent oxidoreductase</fullName>
    </submittedName>
</protein>
<sequence>MARAYRPTLSGRLRDRVMTFLLTKGVGPPGIHLLTVPGRRTGIPRTTPVAPLEDDEGRWLVAPYGPGGWVRNARAAGRVTLSRGRTSESFAVTELPAAEAAPILKRYLAEHPRSVGAYFDVGKDAAVEEFAAEAARHPVFRLEAP</sequence>
<organism evidence="1 2">
    <name type="scientific">Actinoallomurus oryzae</name>
    <dbReference type="NCBI Taxonomy" id="502180"/>
    <lineage>
        <taxon>Bacteria</taxon>
        <taxon>Bacillati</taxon>
        <taxon>Actinomycetota</taxon>
        <taxon>Actinomycetes</taxon>
        <taxon>Streptosporangiales</taxon>
        <taxon>Thermomonosporaceae</taxon>
        <taxon>Actinoallomurus</taxon>
    </lineage>
</organism>
<dbReference type="NCBIfam" id="TIGR00026">
    <property type="entry name" value="hi_GC_TIGR00026"/>
    <property type="match status" value="1"/>
</dbReference>
<dbReference type="SUPFAM" id="SSF50475">
    <property type="entry name" value="FMN-binding split barrel"/>
    <property type="match status" value="1"/>
</dbReference>
<reference evidence="2" key="1">
    <citation type="journal article" date="2019" name="Int. J. Syst. Evol. Microbiol.">
        <title>The Global Catalogue of Microorganisms (GCM) 10K type strain sequencing project: providing services to taxonomists for standard genome sequencing and annotation.</title>
        <authorList>
            <consortium name="The Broad Institute Genomics Platform"/>
            <consortium name="The Broad Institute Genome Sequencing Center for Infectious Disease"/>
            <person name="Wu L."/>
            <person name="Ma J."/>
        </authorList>
    </citation>
    <scope>NUCLEOTIDE SEQUENCE [LARGE SCALE GENOMIC DNA]</scope>
    <source>
        <strain evidence="2">JCM 17933</strain>
    </source>
</reference>
<gene>
    <name evidence="1" type="ORF">GCM10023191_091440</name>
</gene>
<dbReference type="InterPro" id="IPR004378">
    <property type="entry name" value="F420H2_quin_Rdtase"/>
</dbReference>
<evidence type="ECO:0000313" key="2">
    <source>
        <dbReference type="Proteomes" id="UP001500503"/>
    </source>
</evidence>
<dbReference type="RefSeq" id="WP_345474917.1">
    <property type="nucleotide sequence ID" value="NZ_BAABHF010000059.1"/>
</dbReference>
<dbReference type="EMBL" id="BAABHF010000059">
    <property type="protein sequence ID" value="GAA4517993.1"/>
    <property type="molecule type" value="Genomic_DNA"/>
</dbReference>
<dbReference type="InterPro" id="IPR012349">
    <property type="entry name" value="Split_barrel_FMN-bd"/>
</dbReference>
<evidence type="ECO:0000313" key="1">
    <source>
        <dbReference type="EMBL" id="GAA4517993.1"/>
    </source>
</evidence>